<dbReference type="EMBL" id="QKTX01000009">
    <property type="protein sequence ID" value="PZV82259.1"/>
    <property type="molecule type" value="Genomic_DNA"/>
</dbReference>
<dbReference type="RefSeq" id="WP_111393399.1">
    <property type="nucleotide sequence ID" value="NZ_QKTX01000009.1"/>
</dbReference>
<evidence type="ECO:0000313" key="3">
    <source>
        <dbReference type="Proteomes" id="UP000248917"/>
    </source>
</evidence>
<comment type="caution">
    <text evidence="2">The sequence shown here is derived from an EMBL/GenBank/DDBJ whole genome shotgun (WGS) entry which is preliminary data.</text>
</comment>
<organism evidence="2 3">
    <name type="scientific">Algoriphagus aquaeductus</name>
    <dbReference type="NCBI Taxonomy" id="475299"/>
    <lineage>
        <taxon>Bacteria</taxon>
        <taxon>Pseudomonadati</taxon>
        <taxon>Bacteroidota</taxon>
        <taxon>Cytophagia</taxon>
        <taxon>Cytophagales</taxon>
        <taxon>Cyclobacteriaceae</taxon>
        <taxon>Algoriphagus</taxon>
    </lineage>
</organism>
<reference evidence="2 3" key="1">
    <citation type="submission" date="2018-06" db="EMBL/GenBank/DDBJ databases">
        <title>Genomic Encyclopedia of Archaeal and Bacterial Type Strains, Phase II (KMG-II): from individual species to whole genera.</title>
        <authorList>
            <person name="Goeker M."/>
        </authorList>
    </citation>
    <scope>NUCLEOTIDE SEQUENCE [LARGE SCALE GENOMIC DNA]</scope>
    <source>
        <strain evidence="2 3">T4</strain>
    </source>
</reference>
<name>A0A326RZH8_9BACT</name>
<keyword evidence="1" id="KW-0175">Coiled coil</keyword>
<evidence type="ECO:0000313" key="2">
    <source>
        <dbReference type="EMBL" id="PZV82259.1"/>
    </source>
</evidence>
<dbReference type="OrthoDB" id="711462at2"/>
<dbReference type="AlphaFoldDB" id="A0A326RZH8"/>
<proteinExistence type="predicted"/>
<evidence type="ECO:0008006" key="4">
    <source>
        <dbReference type="Google" id="ProtNLM"/>
    </source>
</evidence>
<sequence>MKPLLIIFPIVLFLYLNNNENSITNDKKINNSDSISNTIKIKEISRLREYFPDLNFTATINKKKATIYEKPDLKSYIVTELDSGISIEITGITEFNIEKFYFISFNQKKGWIKSDEVDLTDFSKALIDFHDNFYFYNKLQPFYNESEIKLLRSILTPIFTEKIFKLKESEDELRLLDSKYNQEKSLIKNKKQLKKVTENHQIRVNFLKKNQIENYLKLKKDLDNISKEKIEILNKFVEARISNEEKLEIERIKAISKNKDDSLNLIESKKIAIENKRIQNEKVIKAKTTNKERLDKLIFKYGEINGNSIFEKKVWIGMTEEMLLESLGKPQDVTVTETIYGKSKWYRFIGRFVRTENGIVTVISSR</sequence>
<dbReference type="Proteomes" id="UP000248917">
    <property type="component" value="Unassembled WGS sequence"/>
</dbReference>
<gene>
    <name evidence="2" type="ORF">CLV31_109120</name>
</gene>
<accession>A0A326RZH8</accession>
<feature type="coiled-coil region" evidence="1">
    <location>
        <begin position="166"/>
        <end position="228"/>
    </location>
</feature>
<keyword evidence="3" id="KW-1185">Reference proteome</keyword>
<evidence type="ECO:0000256" key="1">
    <source>
        <dbReference type="SAM" id="Coils"/>
    </source>
</evidence>
<protein>
    <recommendedName>
        <fullName evidence="4">SH3 domain-containing protein</fullName>
    </recommendedName>
</protein>